<protein>
    <submittedName>
        <fullName evidence="1">Uncharacterized protein</fullName>
    </submittedName>
</protein>
<comment type="caution">
    <text evidence="1">The sequence shown here is derived from an EMBL/GenBank/DDBJ whole genome shotgun (WGS) entry which is preliminary data.</text>
</comment>
<evidence type="ECO:0000313" key="1">
    <source>
        <dbReference type="EMBL" id="KAF8757352.1"/>
    </source>
</evidence>
<keyword evidence="2" id="KW-1185">Reference proteome</keyword>
<dbReference type="Proteomes" id="UP000636709">
    <property type="component" value="Unassembled WGS sequence"/>
</dbReference>
<accession>A0A835FH17</accession>
<dbReference type="AlphaFoldDB" id="A0A835FH17"/>
<gene>
    <name evidence="1" type="ORF">HU200_010867</name>
</gene>
<sequence>MSSGDGRGKQTLSSTVSIAKQIGKEVLKINMDGVFIVETGEAGMVIRDKEGQPWPTVAMLKKRGH</sequence>
<dbReference type="OrthoDB" id="692464at2759"/>
<evidence type="ECO:0000313" key="2">
    <source>
        <dbReference type="Proteomes" id="UP000636709"/>
    </source>
</evidence>
<name>A0A835FH17_9POAL</name>
<organism evidence="1 2">
    <name type="scientific">Digitaria exilis</name>
    <dbReference type="NCBI Taxonomy" id="1010633"/>
    <lineage>
        <taxon>Eukaryota</taxon>
        <taxon>Viridiplantae</taxon>
        <taxon>Streptophyta</taxon>
        <taxon>Embryophyta</taxon>
        <taxon>Tracheophyta</taxon>
        <taxon>Spermatophyta</taxon>
        <taxon>Magnoliopsida</taxon>
        <taxon>Liliopsida</taxon>
        <taxon>Poales</taxon>
        <taxon>Poaceae</taxon>
        <taxon>PACMAD clade</taxon>
        <taxon>Panicoideae</taxon>
        <taxon>Panicodae</taxon>
        <taxon>Paniceae</taxon>
        <taxon>Anthephorinae</taxon>
        <taxon>Digitaria</taxon>
    </lineage>
</organism>
<proteinExistence type="predicted"/>
<reference evidence="1" key="1">
    <citation type="submission" date="2020-07" db="EMBL/GenBank/DDBJ databases">
        <title>Genome sequence and genetic diversity analysis of an under-domesticated orphan crop, white fonio (Digitaria exilis).</title>
        <authorList>
            <person name="Bennetzen J.L."/>
            <person name="Chen S."/>
            <person name="Ma X."/>
            <person name="Wang X."/>
            <person name="Yssel A.E.J."/>
            <person name="Chaluvadi S.R."/>
            <person name="Johnson M."/>
            <person name="Gangashetty P."/>
            <person name="Hamidou F."/>
            <person name="Sanogo M.D."/>
            <person name="Zwaenepoel A."/>
            <person name="Wallace J."/>
            <person name="Van De Peer Y."/>
            <person name="Van Deynze A."/>
        </authorList>
    </citation>
    <scope>NUCLEOTIDE SEQUENCE</scope>
    <source>
        <tissue evidence="1">Leaves</tissue>
    </source>
</reference>
<dbReference type="EMBL" id="JACEFO010000773">
    <property type="protein sequence ID" value="KAF8757352.1"/>
    <property type="molecule type" value="Genomic_DNA"/>
</dbReference>